<dbReference type="InterPro" id="IPR024551">
    <property type="entry name" value="AspAT_Ic"/>
</dbReference>
<proteinExistence type="predicted"/>
<dbReference type="Proteomes" id="UP000295554">
    <property type="component" value="Unassembled WGS sequence"/>
</dbReference>
<keyword evidence="1" id="KW-0032">Aminotransferase</keyword>
<evidence type="ECO:0000313" key="1">
    <source>
        <dbReference type="EMBL" id="TDG12567.1"/>
    </source>
</evidence>
<keyword evidence="1" id="KW-0808">Transferase</keyword>
<name>A0A4R5LPV1_9GAMM</name>
<dbReference type="PANTHER" id="PTHR43799">
    <property type="entry name" value="AMINOTRANSFERASE, PUTATIVE-RELATED"/>
    <property type="match status" value="1"/>
</dbReference>
<comment type="caution">
    <text evidence="1">The sequence shown here is derived from an EMBL/GenBank/DDBJ whole genome shotgun (WGS) entry which is preliminary data.</text>
</comment>
<keyword evidence="2" id="KW-1185">Reference proteome</keyword>
<dbReference type="Pfam" id="PF12897">
    <property type="entry name" value="Asp_aminotransf"/>
    <property type="match status" value="1"/>
</dbReference>
<dbReference type="InterPro" id="IPR015422">
    <property type="entry name" value="PyrdxlP-dep_Trfase_small"/>
</dbReference>
<gene>
    <name evidence="1" type="ORF">E2F43_13315</name>
</gene>
<dbReference type="SUPFAM" id="SSF53383">
    <property type="entry name" value="PLP-dependent transferases"/>
    <property type="match status" value="1"/>
</dbReference>
<dbReference type="CDD" id="cd00609">
    <property type="entry name" value="AAT_like"/>
    <property type="match status" value="1"/>
</dbReference>
<dbReference type="PANTHER" id="PTHR43799:SF1">
    <property type="entry name" value="ASPARTATE AMINOTRANSFERASE"/>
    <property type="match status" value="1"/>
</dbReference>
<dbReference type="GO" id="GO:0004069">
    <property type="term" value="F:L-aspartate:2-oxoglutarate aminotransferase activity"/>
    <property type="evidence" value="ECO:0007669"/>
    <property type="project" value="InterPro"/>
</dbReference>
<dbReference type="Gene3D" id="3.90.1150.10">
    <property type="entry name" value="Aspartate Aminotransferase, domain 1"/>
    <property type="match status" value="1"/>
</dbReference>
<protein>
    <submittedName>
        <fullName evidence="1">Aminotransferase class I/II-fold pyridoxal phosphate-dependent enzyme</fullName>
    </submittedName>
</protein>
<dbReference type="OrthoDB" id="9804020at2"/>
<sequence length="424" mass="45664">MEQLSQQDISRQLATVEAQYKALAGRKLSLDLTRGKPGSEQLDLCNHLDGILGGDYRSETGLDVRNYGGLDGLPEAKRLFGTVLGVSPENVVIGGNASLSLMYTVIDLALSAGLRGPESAWGNSDEVKFLCPVPGYDRHFAICEYLGIEMIPVPMLDTGPDMDVVEKQVGEDADIKGIWCVPRFSNPTGCVYSDETVERLAKLGSLAGDHFLVMYDNAYAVHSLYDDAPGLANISDYCEQHGTADSVFQFGSTSKITFAGAGVAFLASSTDNLAAFKHHLSFQSIGPDKVNQLRHVKLLQDPEGIAAHMRKHAAILRPRFEAVLATLERELAGTGMGEWLAPRGGYFISFNTRPGLAKEVVRLAAEIGVNLTPAGATFPYGKDPADSNIRLAPSFPSLAEVQETAEAFVVCVKLATLRQQLANS</sequence>
<organism evidence="1 2">
    <name type="scientific">Seongchinamella unica</name>
    <dbReference type="NCBI Taxonomy" id="2547392"/>
    <lineage>
        <taxon>Bacteria</taxon>
        <taxon>Pseudomonadati</taxon>
        <taxon>Pseudomonadota</taxon>
        <taxon>Gammaproteobacteria</taxon>
        <taxon>Cellvibrionales</taxon>
        <taxon>Halieaceae</taxon>
        <taxon>Seongchinamella</taxon>
    </lineage>
</organism>
<dbReference type="InterPro" id="IPR015424">
    <property type="entry name" value="PyrdxlP-dep_Trfase"/>
</dbReference>
<dbReference type="InterPro" id="IPR015421">
    <property type="entry name" value="PyrdxlP-dep_Trfase_major"/>
</dbReference>
<evidence type="ECO:0000313" key="2">
    <source>
        <dbReference type="Proteomes" id="UP000295554"/>
    </source>
</evidence>
<accession>A0A4R5LPV1</accession>
<dbReference type="AlphaFoldDB" id="A0A4R5LPV1"/>
<reference evidence="1 2" key="1">
    <citation type="submission" date="2019-03" db="EMBL/GenBank/DDBJ databases">
        <title>Seongchinamella monodicae gen. nov., sp. nov., a novel member of the Gammaproteobacteria isolated from a tidal mudflat of beach.</title>
        <authorList>
            <person name="Yang H.G."/>
            <person name="Kang J.W."/>
            <person name="Lee S.D."/>
        </authorList>
    </citation>
    <scope>NUCLEOTIDE SEQUENCE [LARGE SCALE GENOMIC DNA]</scope>
    <source>
        <strain evidence="1 2">GH4-78</strain>
    </source>
</reference>
<dbReference type="EMBL" id="SMSE01000003">
    <property type="protein sequence ID" value="TDG12567.1"/>
    <property type="molecule type" value="Genomic_DNA"/>
</dbReference>
<dbReference type="Gene3D" id="3.40.640.10">
    <property type="entry name" value="Type I PLP-dependent aspartate aminotransferase-like (Major domain)"/>
    <property type="match status" value="1"/>
</dbReference>